<dbReference type="Gene3D" id="3.90.580.10">
    <property type="entry name" value="Zinc finger, CHC2-type domain"/>
    <property type="match status" value="1"/>
</dbReference>
<name>A0A0Q9Y7U4_9BACI</name>
<dbReference type="InterPro" id="IPR036977">
    <property type="entry name" value="DNA_primase_Znf_CHC2"/>
</dbReference>
<dbReference type="EMBL" id="LGPB01000026">
    <property type="protein sequence ID" value="KRG16869.1"/>
    <property type="molecule type" value="Genomic_DNA"/>
</dbReference>
<sequence length="255" mass="30450">MLPKILDIAEENRLTFKRNTYGKKEVLCKCPFCHEDEKPGKTKKFYLSLNTHDQVYRCWFCGEAGGVLQFEAKLTGLSYHEVKEKRLGTLRKPLHPAERLNPKQLETIGWKEKKRKDRQAFKQKREDVLLDWKVYKFITLVGLFAEFMVIAFLDTPKERQDKLFLYLMQRTKETQIDHAFSRLLDEYAKEEVNEVNRAEWAKEGTKIARMAWKASYKTYDFSLEKIVLYVPFFHYRWKLERTANGITKKQMVAMR</sequence>
<dbReference type="InterPro" id="IPR002694">
    <property type="entry name" value="Znf_CHC2"/>
</dbReference>
<dbReference type="GO" id="GO:0008270">
    <property type="term" value="F:zinc ion binding"/>
    <property type="evidence" value="ECO:0007669"/>
    <property type="project" value="InterPro"/>
</dbReference>
<accession>A0A0Q9Y7U4</accession>
<proteinExistence type="predicted"/>
<dbReference type="GO" id="GO:0003899">
    <property type="term" value="F:DNA-directed RNA polymerase activity"/>
    <property type="evidence" value="ECO:0007669"/>
    <property type="project" value="InterPro"/>
</dbReference>
<dbReference type="PATRIC" id="fig|217031.4.peg.1003"/>
<evidence type="ECO:0000313" key="2">
    <source>
        <dbReference type="EMBL" id="KRG16869.1"/>
    </source>
</evidence>
<feature type="domain" description="Zinc finger CHC2-type" evidence="1">
    <location>
        <begin position="14"/>
        <end position="85"/>
    </location>
</feature>
<dbReference type="GO" id="GO:0006260">
    <property type="term" value="P:DNA replication"/>
    <property type="evidence" value="ECO:0007669"/>
    <property type="project" value="InterPro"/>
</dbReference>
<dbReference type="GO" id="GO:0003677">
    <property type="term" value="F:DNA binding"/>
    <property type="evidence" value="ECO:0007669"/>
    <property type="project" value="InterPro"/>
</dbReference>
<dbReference type="SUPFAM" id="SSF57783">
    <property type="entry name" value="Zinc beta-ribbon"/>
    <property type="match status" value="1"/>
</dbReference>
<protein>
    <recommendedName>
        <fullName evidence="1">Zinc finger CHC2-type domain-containing protein</fullName>
    </recommendedName>
</protein>
<evidence type="ECO:0000259" key="1">
    <source>
        <dbReference type="Pfam" id="PF01807"/>
    </source>
</evidence>
<dbReference type="Pfam" id="PF01807">
    <property type="entry name" value="Zn_ribbon_DnaG"/>
    <property type="match status" value="1"/>
</dbReference>
<evidence type="ECO:0000313" key="3">
    <source>
        <dbReference type="Proteomes" id="UP000053881"/>
    </source>
</evidence>
<comment type="caution">
    <text evidence="2">The sequence shown here is derived from an EMBL/GenBank/DDBJ whole genome shotgun (WGS) entry which is preliminary data.</text>
</comment>
<gene>
    <name evidence="2" type="ORF">ACA29_03040</name>
</gene>
<organism evidence="2 3">
    <name type="scientific">Lederbergia galactosidilytica</name>
    <dbReference type="NCBI Taxonomy" id="217031"/>
    <lineage>
        <taxon>Bacteria</taxon>
        <taxon>Bacillati</taxon>
        <taxon>Bacillota</taxon>
        <taxon>Bacilli</taxon>
        <taxon>Bacillales</taxon>
        <taxon>Bacillaceae</taxon>
        <taxon>Lederbergia</taxon>
    </lineage>
</organism>
<reference evidence="2 3" key="1">
    <citation type="submission" date="2015-06" db="EMBL/GenBank/DDBJ databases">
        <title>Genome sequencing project of Bacillus galactosidilyticus PL133.</title>
        <authorList>
            <person name="Gaiero J."/>
            <person name="Nicol R."/>
            <person name="Habash M."/>
        </authorList>
    </citation>
    <scope>NUCLEOTIDE SEQUENCE [LARGE SCALE GENOMIC DNA]</scope>
    <source>
        <strain evidence="2 3">PL133</strain>
    </source>
</reference>
<dbReference type="Proteomes" id="UP000053881">
    <property type="component" value="Unassembled WGS sequence"/>
</dbReference>
<dbReference type="AlphaFoldDB" id="A0A0Q9Y7U4"/>